<evidence type="ECO:0000256" key="1">
    <source>
        <dbReference type="SAM" id="MobiDB-lite"/>
    </source>
</evidence>
<feature type="region of interest" description="Disordered" evidence="1">
    <location>
        <begin position="1"/>
        <end position="47"/>
    </location>
</feature>
<dbReference type="AlphaFoldDB" id="A0AAV1ZDH2"/>
<gene>
    <name evidence="2" type="ORF">LARSCL_LOCUS4781</name>
</gene>
<reference evidence="2 3" key="1">
    <citation type="submission" date="2024-04" db="EMBL/GenBank/DDBJ databases">
        <authorList>
            <person name="Rising A."/>
            <person name="Reimegard J."/>
            <person name="Sonavane S."/>
            <person name="Akerstrom W."/>
            <person name="Nylinder S."/>
            <person name="Hedman E."/>
            <person name="Kallberg Y."/>
        </authorList>
    </citation>
    <scope>NUCLEOTIDE SEQUENCE [LARGE SCALE GENOMIC DNA]</scope>
</reference>
<name>A0AAV1ZDH2_9ARAC</name>
<dbReference type="Proteomes" id="UP001497382">
    <property type="component" value="Unassembled WGS sequence"/>
</dbReference>
<protein>
    <submittedName>
        <fullName evidence="2">Uncharacterized protein</fullName>
    </submittedName>
</protein>
<accession>A0AAV1ZDH2</accession>
<proteinExistence type="predicted"/>
<feature type="non-terminal residue" evidence="2">
    <location>
        <position position="76"/>
    </location>
</feature>
<dbReference type="EMBL" id="CAXIEN010000041">
    <property type="protein sequence ID" value="CAL1269512.1"/>
    <property type="molecule type" value="Genomic_DNA"/>
</dbReference>
<evidence type="ECO:0000313" key="3">
    <source>
        <dbReference type="Proteomes" id="UP001497382"/>
    </source>
</evidence>
<keyword evidence="3" id="KW-1185">Reference proteome</keyword>
<organism evidence="2 3">
    <name type="scientific">Larinioides sclopetarius</name>
    <dbReference type="NCBI Taxonomy" id="280406"/>
    <lineage>
        <taxon>Eukaryota</taxon>
        <taxon>Metazoa</taxon>
        <taxon>Ecdysozoa</taxon>
        <taxon>Arthropoda</taxon>
        <taxon>Chelicerata</taxon>
        <taxon>Arachnida</taxon>
        <taxon>Araneae</taxon>
        <taxon>Araneomorphae</taxon>
        <taxon>Entelegynae</taxon>
        <taxon>Araneoidea</taxon>
        <taxon>Araneidae</taxon>
        <taxon>Larinioides</taxon>
    </lineage>
</organism>
<sequence>MARPRKNTRSKKLKPAVKQLEGGSSKLLNPERKHVRFPTPPHTNSRKHLKNYSLTELYVVYQRLVHMEMLDDRTVG</sequence>
<feature type="compositionally biased region" description="Basic residues" evidence="1">
    <location>
        <begin position="1"/>
        <end position="15"/>
    </location>
</feature>
<comment type="caution">
    <text evidence="2">The sequence shown here is derived from an EMBL/GenBank/DDBJ whole genome shotgun (WGS) entry which is preliminary data.</text>
</comment>
<evidence type="ECO:0000313" key="2">
    <source>
        <dbReference type="EMBL" id="CAL1269512.1"/>
    </source>
</evidence>